<reference evidence="1" key="1">
    <citation type="submission" date="2019-12" db="EMBL/GenBank/DDBJ databases">
        <authorList>
            <person name="zhang j."/>
            <person name="sun C.M."/>
        </authorList>
    </citation>
    <scope>NUCLEOTIDE SEQUENCE</scope>
    <source>
        <strain evidence="1">NS-1</strain>
    </source>
</reference>
<dbReference type="RefSeq" id="WP_230869664.1">
    <property type="nucleotide sequence ID" value="NZ_CP046640.1"/>
</dbReference>
<dbReference type="PROSITE" id="PS51257">
    <property type="entry name" value="PROKAR_LIPOPROTEIN"/>
    <property type="match status" value="1"/>
</dbReference>
<dbReference type="Gene3D" id="3.40.50.1820">
    <property type="entry name" value="alpha/beta hydrolase"/>
    <property type="match status" value="1"/>
</dbReference>
<protein>
    <submittedName>
        <fullName evidence="1">Uncharacterized protein</fullName>
    </submittedName>
</protein>
<dbReference type="EMBL" id="CP046640">
    <property type="protein sequence ID" value="QTL98082.1"/>
    <property type="molecule type" value="Genomic_DNA"/>
</dbReference>
<dbReference type="InterPro" id="IPR029058">
    <property type="entry name" value="AB_hydrolase_fold"/>
</dbReference>
<organism evidence="1 2">
    <name type="scientific">Iocasia fonsfrigidae</name>
    <dbReference type="NCBI Taxonomy" id="2682810"/>
    <lineage>
        <taxon>Bacteria</taxon>
        <taxon>Bacillati</taxon>
        <taxon>Bacillota</taxon>
        <taxon>Clostridia</taxon>
        <taxon>Halanaerobiales</taxon>
        <taxon>Halanaerobiaceae</taxon>
        <taxon>Iocasia</taxon>
    </lineage>
</organism>
<sequence>MRWERENIILRKTILILVLLLISMMILSGCVSYDHLSKHSITQENDFTNYYVFKEGNDNKDSLIIFIGGSGYSSVLGLKEYGIWKTITLAYDLQNKLLSDFDILVPEKKNIKMGKNHENERRVLENYTLEQRVSTASLVIDKYLENKQYKEIILLGFSEGGYILPRIYLNLKSKERISGLAVLSAGGLSQYNSLKTLSEKDYSYPEGYKNELKRLEEVVEDIKQNPDTINKRYLGLPYKRWSSFMFYRPLDDLLKIDIPIFMGQGEMDMMSPVDSARKVKEEFEKMHKENLTYIEYKDKGHGFNGEFETIIKDIEDWFRKEIR</sequence>
<keyword evidence="2" id="KW-1185">Reference proteome</keyword>
<evidence type="ECO:0000313" key="1">
    <source>
        <dbReference type="EMBL" id="QTL98082.1"/>
    </source>
</evidence>
<dbReference type="Proteomes" id="UP000665020">
    <property type="component" value="Chromosome"/>
</dbReference>
<dbReference type="AlphaFoldDB" id="A0A8A7KJN6"/>
<accession>A0A8A7KJN6</accession>
<name>A0A8A7KJN6_9FIRM</name>
<dbReference type="SUPFAM" id="SSF53474">
    <property type="entry name" value="alpha/beta-Hydrolases"/>
    <property type="match status" value="1"/>
</dbReference>
<evidence type="ECO:0000313" key="2">
    <source>
        <dbReference type="Proteomes" id="UP000665020"/>
    </source>
</evidence>
<proteinExistence type="predicted"/>
<gene>
    <name evidence="1" type="ORF">GM661_08890</name>
</gene>
<dbReference type="KEGG" id="ifn:GM661_08890"/>